<feature type="compositionally biased region" description="Low complexity" evidence="2">
    <location>
        <begin position="156"/>
        <end position="166"/>
    </location>
</feature>
<keyword evidence="5" id="KW-1185">Reference proteome</keyword>
<dbReference type="EMBL" id="CP141886">
    <property type="protein sequence ID" value="WRT67642.1"/>
    <property type="molecule type" value="Genomic_DNA"/>
</dbReference>
<keyword evidence="1" id="KW-0694">RNA-binding</keyword>
<dbReference type="InterPro" id="IPR012677">
    <property type="entry name" value="Nucleotide-bd_a/b_plait_sf"/>
</dbReference>
<dbReference type="InterPro" id="IPR000504">
    <property type="entry name" value="RRM_dom"/>
</dbReference>
<feature type="compositionally biased region" description="Polar residues" evidence="2">
    <location>
        <begin position="137"/>
        <end position="155"/>
    </location>
</feature>
<protein>
    <recommendedName>
        <fullName evidence="3">RRM domain-containing protein</fullName>
    </recommendedName>
</protein>
<feature type="compositionally biased region" description="Basic and acidic residues" evidence="2">
    <location>
        <begin position="402"/>
        <end position="413"/>
    </location>
</feature>
<dbReference type="SUPFAM" id="SSF54928">
    <property type="entry name" value="RNA-binding domain, RBD"/>
    <property type="match status" value="1"/>
</dbReference>
<dbReference type="Gene3D" id="3.30.70.330">
    <property type="match status" value="1"/>
</dbReference>
<feature type="region of interest" description="Disordered" evidence="2">
    <location>
        <begin position="1413"/>
        <end position="1451"/>
    </location>
</feature>
<feature type="compositionally biased region" description="Polar residues" evidence="2">
    <location>
        <begin position="34"/>
        <end position="57"/>
    </location>
</feature>
<feature type="compositionally biased region" description="Polar residues" evidence="2">
    <location>
        <begin position="460"/>
        <end position="469"/>
    </location>
</feature>
<gene>
    <name evidence="4" type="ORF">IL334_004614</name>
</gene>
<feature type="region of interest" description="Disordered" evidence="2">
    <location>
        <begin position="842"/>
        <end position="873"/>
    </location>
</feature>
<feature type="region of interest" description="Disordered" evidence="2">
    <location>
        <begin position="239"/>
        <end position="266"/>
    </location>
</feature>
<feature type="compositionally biased region" description="Polar residues" evidence="2">
    <location>
        <begin position="169"/>
        <end position="187"/>
    </location>
</feature>
<feature type="domain" description="RRM" evidence="3">
    <location>
        <begin position="903"/>
        <end position="981"/>
    </location>
</feature>
<organism evidence="4 5">
    <name type="scientific">Kwoniella shivajii</name>
    <dbReference type="NCBI Taxonomy" id="564305"/>
    <lineage>
        <taxon>Eukaryota</taxon>
        <taxon>Fungi</taxon>
        <taxon>Dikarya</taxon>
        <taxon>Basidiomycota</taxon>
        <taxon>Agaricomycotina</taxon>
        <taxon>Tremellomycetes</taxon>
        <taxon>Tremellales</taxon>
        <taxon>Cryptococcaceae</taxon>
        <taxon>Kwoniella</taxon>
    </lineage>
</organism>
<sequence length="1451" mass="159968">MSGNYPPIQFGGNGPHPRAHSRTQAFPHQPNAGVGNQSQRPLSANQAGHNHQQNWNGHQADEKLNWSEIDDPVEARLTSSLSQEKSRLPSDTGLPVPPSLSTNNGAQGEIHRSIDANDDGGWVSGYKEAISSPPSQPFHQVNMSQPDSTFSTNRGSSMSFSSQFDSHTIIPSDSQNVSQINPQSNSDANEHSPPFPSRPYEQSDTHREKDVGKARQRPLPIQLGDSRSFQRAFSSVIHNQARNSELPTQARTSAHTISPNHGPLRSEEVSSFQAPTYTGPIVGGPRNQAAVLIDANRIPVAHTKQWGNQANPHPEGQFNPPVEHVNAVSHHRQAPMWSDIGSPSQAAWDQDLHVERWVNSVDPSAPSDPIASQILSAPHSPHVNFSEGNNTTTRPGSAGKLSDPEKSNNEHGEATPPLSPNRSPSPPQQSEVNDPASFSTRIKVEKAPNILTVDAKGNKLPSSPTSEPQQPRALGQRTSKDKSWDTRRSHWWKRPPHPMYSPSLASQRIYIKFPCSIRIEHVKPTLTDHFSKYGEIRAVYHFEAVGNSCEKGVVIFQEAHSVVTVLRDPNSRQCTFQATPRAAPTFLELDIKPSSALNLSRTVLIRMTGPRVDDQSGSASPAIDPRYQPQTLTSVESGDRLFPNHTATLPASLLLDAVPRFARGGLKLVWSAKIRSPNSRQHDAYVRKVKAETGQEPKFIGEIDLSRRFPEKDIIPRLCDYFVEVCEIYPPTLKGQGWRVTVSGFIDARNLMSELQKIPGFFVRWADEADGVYPIEGPEVAPSTVADEFISPIRRMHNDMKGLSSKHTLQHQHNMADTSFPTRIETSIETLPSHVAEDKDTVLGNSGPTPNSHTPIPNQQYGYAPSGYSPNHPHLRRSLVHTYKGRPLIEDITSSEPKYIDERAVFVGKLVKTSETGSTLFNRFEKYGKIATIEYNPQASPSVYTTARILYQDKDSADRAIAHENNQISFGSALMVAVRRVLPMDVHTKELYIDDNGRAVSPSMVSQYSPTITSQPPPSTLPNIPPAPPPNPHPGMHPMYPSLAHQPFGLWYHPPPWMPTPYSLQSFPQHPQPGVTTPHPQTTSVPTGPIGLDQMVCSASQIPLPMLCAAWGISYLPPGTAPMGFYPHPAYHTNAPAAADDNTVPVGATGNLTPPRTPVPLPTEIPDLDSPPSFDIPDGLSSRSKLKPIGFKNEEGMLRPVYDPEDLREYCNEYNITLPETSSSSSKIKQEQVTLLPIQSGGHDPVQKQDIFVDTHEVRSAEPREAINMTIERHLDNAIEKSMGVASSVPLFTEARTVPARIPFSPAERYQELPMPTEDLNPQHTIRPWSQQGQITSPPDPVYHPIPYSHTSNLTVLHGHWQSNKNQQSSNDRSTVTPLVTRALTAQDQERWNVSSVVNENDNPEMPRSVRYQTGDVGMQGNNPQNAMTGDKRGENRNGHVAEKGEDAGGW</sequence>
<feature type="compositionally biased region" description="Polar residues" evidence="2">
    <location>
        <begin position="843"/>
        <end position="861"/>
    </location>
</feature>
<evidence type="ECO:0000259" key="3">
    <source>
        <dbReference type="PROSITE" id="PS50102"/>
    </source>
</evidence>
<dbReference type="PROSITE" id="PS50102">
    <property type="entry name" value="RRM"/>
    <property type="match status" value="1"/>
</dbReference>
<evidence type="ECO:0000313" key="4">
    <source>
        <dbReference type="EMBL" id="WRT67642.1"/>
    </source>
</evidence>
<feature type="compositionally biased region" description="Polar residues" evidence="2">
    <location>
        <begin position="239"/>
        <end position="259"/>
    </location>
</feature>
<proteinExistence type="predicted"/>
<feature type="compositionally biased region" description="Pro residues" evidence="2">
    <location>
        <begin position="417"/>
        <end position="427"/>
    </location>
</feature>
<name>A0ABZ1D0U0_9TREE</name>
<feature type="compositionally biased region" description="Basic and acidic residues" evidence="2">
    <location>
        <begin position="1430"/>
        <end position="1451"/>
    </location>
</feature>
<dbReference type="Proteomes" id="UP001329825">
    <property type="component" value="Chromosome 6"/>
</dbReference>
<feature type="compositionally biased region" description="Polar residues" evidence="2">
    <location>
        <begin position="386"/>
        <end position="395"/>
    </location>
</feature>
<feature type="region of interest" description="Disordered" evidence="2">
    <location>
        <begin position="1007"/>
        <end position="1029"/>
    </location>
</feature>
<feature type="compositionally biased region" description="Basic and acidic residues" evidence="2">
    <location>
        <begin position="478"/>
        <end position="488"/>
    </location>
</feature>
<reference evidence="4 5" key="1">
    <citation type="submission" date="2024-01" db="EMBL/GenBank/DDBJ databases">
        <title>Comparative genomics of Cryptococcus and Kwoniella reveals pathogenesis evolution and contrasting modes of karyotype evolution via chromosome fusion or intercentromeric recombination.</title>
        <authorList>
            <person name="Coelho M.A."/>
            <person name="David-Palma M."/>
            <person name="Shea T."/>
            <person name="Bowers K."/>
            <person name="McGinley-Smith S."/>
            <person name="Mohammad A.W."/>
            <person name="Gnirke A."/>
            <person name="Yurkov A.M."/>
            <person name="Nowrousian M."/>
            <person name="Sun S."/>
            <person name="Cuomo C.A."/>
            <person name="Heitman J."/>
        </authorList>
    </citation>
    <scope>NUCLEOTIDE SEQUENCE [LARGE SCALE GENOMIC DNA]</scope>
    <source>
        <strain evidence="4">CBS 11374</strain>
    </source>
</reference>
<dbReference type="InterPro" id="IPR035979">
    <property type="entry name" value="RBD_domain_sf"/>
</dbReference>
<feature type="region of interest" description="Disordered" evidence="2">
    <location>
        <begin position="1"/>
        <end position="227"/>
    </location>
</feature>
<evidence type="ECO:0000256" key="2">
    <source>
        <dbReference type="SAM" id="MobiDB-lite"/>
    </source>
</evidence>
<dbReference type="RefSeq" id="XP_062792382.1">
    <property type="nucleotide sequence ID" value="XM_062936331.1"/>
</dbReference>
<accession>A0ABZ1D0U0</accession>
<feature type="compositionally biased region" description="Basic and acidic residues" evidence="2">
    <location>
        <begin position="201"/>
        <end position="213"/>
    </location>
</feature>
<dbReference type="GeneID" id="87956745"/>
<feature type="compositionally biased region" description="Pro residues" evidence="2">
    <location>
        <begin position="1015"/>
        <end position="1029"/>
    </location>
</feature>
<evidence type="ECO:0000313" key="5">
    <source>
        <dbReference type="Proteomes" id="UP001329825"/>
    </source>
</evidence>
<feature type="region of interest" description="Disordered" evidence="2">
    <location>
        <begin position="363"/>
        <end position="490"/>
    </location>
</feature>
<evidence type="ECO:0000256" key="1">
    <source>
        <dbReference type="PROSITE-ProRule" id="PRU00176"/>
    </source>
</evidence>